<proteinExistence type="predicted"/>
<protein>
    <submittedName>
        <fullName evidence="1">Uncharacterized protein</fullName>
    </submittedName>
</protein>
<accession>A0AAD7WFU0</accession>
<gene>
    <name evidence="1" type="ORF">AAFF_G00030270</name>
</gene>
<dbReference type="EMBL" id="JAINUG010000115">
    <property type="protein sequence ID" value="KAJ8395546.1"/>
    <property type="molecule type" value="Genomic_DNA"/>
</dbReference>
<sequence length="126" mass="14552">MASPFPCLSSCLAARRPITHFRVARGMTARRALRRRRSSGRLRLRARRWLNLADLLRTARASPHIPLSSDFKARGRADPHDAKTQLLQLHFCELLRLASLRCHRPSLHGPGAQWRFWNHPLNFTSK</sequence>
<comment type="caution">
    <text evidence="1">The sequence shown here is derived from an EMBL/GenBank/DDBJ whole genome shotgun (WGS) entry which is preliminary data.</text>
</comment>
<evidence type="ECO:0000313" key="1">
    <source>
        <dbReference type="EMBL" id="KAJ8395546.1"/>
    </source>
</evidence>
<evidence type="ECO:0000313" key="2">
    <source>
        <dbReference type="Proteomes" id="UP001221898"/>
    </source>
</evidence>
<dbReference type="AlphaFoldDB" id="A0AAD7WFU0"/>
<organism evidence="1 2">
    <name type="scientific">Aldrovandia affinis</name>
    <dbReference type="NCBI Taxonomy" id="143900"/>
    <lineage>
        <taxon>Eukaryota</taxon>
        <taxon>Metazoa</taxon>
        <taxon>Chordata</taxon>
        <taxon>Craniata</taxon>
        <taxon>Vertebrata</taxon>
        <taxon>Euteleostomi</taxon>
        <taxon>Actinopterygii</taxon>
        <taxon>Neopterygii</taxon>
        <taxon>Teleostei</taxon>
        <taxon>Notacanthiformes</taxon>
        <taxon>Halosauridae</taxon>
        <taxon>Aldrovandia</taxon>
    </lineage>
</organism>
<keyword evidence="2" id="KW-1185">Reference proteome</keyword>
<name>A0AAD7WFU0_9TELE</name>
<reference evidence="1" key="1">
    <citation type="journal article" date="2023" name="Science">
        <title>Genome structures resolve the early diversification of teleost fishes.</title>
        <authorList>
            <person name="Parey E."/>
            <person name="Louis A."/>
            <person name="Montfort J."/>
            <person name="Bouchez O."/>
            <person name="Roques C."/>
            <person name="Iampietro C."/>
            <person name="Lluch J."/>
            <person name="Castinel A."/>
            <person name="Donnadieu C."/>
            <person name="Desvignes T."/>
            <person name="Floi Bucao C."/>
            <person name="Jouanno E."/>
            <person name="Wen M."/>
            <person name="Mejri S."/>
            <person name="Dirks R."/>
            <person name="Jansen H."/>
            <person name="Henkel C."/>
            <person name="Chen W.J."/>
            <person name="Zahm M."/>
            <person name="Cabau C."/>
            <person name="Klopp C."/>
            <person name="Thompson A.W."/>
            <person name="Robinson-Rechavi M."/>
            <person name="Braasch I."/>
            <person name="Lecointre G."/>
            <person name="Bobe J."/>
            <person name="Postlethwait J.H."/>
            <person name="Berthelot C."/>
            <person name="Roest Crollius H."/>
            <person name="Guiguen Y."/>
        </authorList>
    </citation>
    <scope>NUCLEOTIDE SEQUENCE</scope>
    <source>
        <strain evidence="1">NC1722</strain>
    </source>
</reference>
<dbReference type="Proteomes" id="UP001221898">
    <property type="component" value="Unassembled WGS sequence"/>
</dbReference>